<feature type="domain" description="DUF4124" evidence="3">
    <location>
        <begin position="23"/>
        <end position="65"/>
    </location>
</feature>
<evidence type="ECO:0000256" key="1">
    <source>
        <dbReference type="SAM" id="MobiDB-lite"/>
    </source>
</evidence>
<evidence type="ECO:0000259" key="3">
    <source>
        <dbReference type="Pfam" id="PF13511"/>
    </source>
</evidence>
<dbReference type="Proteomes" id="UP000001036">
    <property type="component" value="Chromosome"/>
</dbReference>
<gene>
    <name evidence="4" type="ordered locus">CJA_0663</name>
</gene>
<feature type="region of interest" description="Disordered" evidence="1">
    <location>
        <begin position="43"/>
        <end position="100"/>
    </location>
</feature>
<evidence type="ECO:0000313" key="5">
    <source>
        <dbReference type="Proteomes" id="UP000001036"/>
    </source>
</evidence>
<name>B3PJQ5_CELJU</name>
<accession>B3PJQ5</accession>
<evidence type="ECO:0000256" key="2">
    <source>
        <dbReference type="SAM" id="SignalP"/>
    </source>
</evidence>
<protein>
    <recommendedName>
        <fullName evidence="3">DUF4124 domain-containing protein</fullName>
    </recommendedName>
</protein>
<sequence>MAHISHEDIVPMKPLLILACCIASLLSTAVLAAKVYTWKDENGVTHYGERPPKEANAKMVRARTGHSDSVAGEAAPSTGSEPVTAEQPPSMQQQLKDPERCEIARKNLETLNSNARIKMPDADGNTRFLTEDERQEKFDEMEKAIEESCE</sequence>
<reference evidence="4 5" key="1">
    <citation type="journal article" date="2008" name="J. Bacteriol.">
        <title>Insights into plant cell wall degradation from the genome sequence of the soil bacterium Cellvibrio japonicus.</title>
        <authorList>
            <person name="Deboy R.T."/>
            <person name="Mongodin E.F."/>
            <person name="Fouts D.E."/>
            <person name="Tailford L.E."/>
            <person name="Khouri H."/>
            <person name="Emerson J.B."/>
            <person name="Mohamoud Y."/>
            <person name="Watkins K."/>
            <person name="Henrissat B."/>
            <person name="Gilbert H.J."/>
            <person name="Nelson K.E."/>
        </authorList>
    </citation>
    <scope>NUCLEOTIDE SEQUENCE [LARGE SCALE GENOMIC DNA]</scope>
    <source>
        <strain evidence="4 5">Ueda107</strain>
    </source>
</reference>
<dbReference type="EMBL" id="CP000934">
    <property type="protein sequence ID" value="ACE84293.1"/>
    <property type="molecule type" value="Genomic_DNA"/>
</dbReference>
<feature type="signal peptide" evidence="2">
    <location>
        <begin position="1"/>
        <end position="32"/>
    </location>
</feature>
<keyword evidence="2" id="KW-0732">Signal</keyword>
<feature type="compositionally biased region" description="Basic and acidic residues" evidence="1">
    <location>
        <begin position="43"/>
        <end position="56"/>
    </location>
</feature>
<dbReference type="STRING" id="498211.CJA_0663"/>
<dbReference type="InterPro" id="IPR025392">
    <property type="entry name" value="DUF4124"/>
</dbReference>
<feature type="compositionally biased region" description="Polar residues" evidence="1">
    <location>
        <begin position="77"/>
        <end position="95"/>
    </location>
</feature>
<dbReference type="AlphaFoldDB" id="B3PJQ5"/>
<evidence type="ECO:0000313" key="4">
    <source>
        <dbReference type="EMBL" id="ACE84293.1"/>
    </source>
</evidence>
<feature type="chain" id="PRO_5002794165" description="DUF4124 domain-containing protein" evidence="2">
    <location>
        <begin position="33"/>
        <end position="150"/>
    </location>
</feature>
<dbReference type="KEGG" id="cja:CJA_0663"/>
<dbReference type="Pfam" id="PF13511">
    <property type="entry name" value="DUF4124"/>
    <property type="match status" value="1"/>
</dbReference>
<keyword evidence="5" id="KW-1185">Reference proteome</keyword>
<dbReference type="HOGENOM" id="CLU_108835_3_1_6"/>
<organism evidence="4 5">
    <name type="scientific">Cellvibrio japonicus (strain Ueda107)</name>
    <name type="common">Pseudomonas fluorescens subsp. cellulosa</name>
    <dbReference type="NCBI Taxonomy" id="498211"/>
    <lineage>
        <taxon>Bacteria</taxon>
        <taxon>Pseudomonadati</taxon>
        <taxon>Pseudomonadota</taxon>
        <taxon>Gammaproteobacteria</taxon>
        <taxon>Cellvibrionales</taxon>
        <taxon>Cellvibrionaceae</taxon>
        <taxon>Cellvibrio</taxon>
    </lineage>
</organism>
<proteinExistence type="predicted"/>
<dbReference type="eggNOG" id="ENOG50339YA">
    <property type="taxonomic scope" value="Bacteria"/>
</dbReference>